<dbReference type="Pfam" id="PF01047">
    <property type="entry name" value="MarR"/>
    <property type="match status" value="1"/>
</dbReference>
<dbReference type="PROSITE" id="PS50995">
    <property type="entry name" value="HTH_MARR_2"/>
    <property type="match status" value="1"/>
</dbReference>
<proteinExistence type="predicted"/>
<dbReference type="SMART" id="SM00347">
    <property type="entry name" value="HTH_MARR"/>
    <property type="match status" value="1"/>
</dbReference>
<evidence type="ECO:0000313" key="2">
    <source>
        <dbReference type="EMBL" id="SDN07473.1"/>
    </source>
</evidence>
<organism evidence="2 3">
    <name type="scientific">Actinacidiphila guanduensis</name>
    <dbReference type="NCBI Taxonomy" id="310781"/>
    <lineage>
        <taxon>Bacteria</taxon>
        <taxon>Bacillati</taxon>
        <taxon>Actinomycetota</taxon>
        <taxon>Actinomycetes</taxon>
        <taxon>Kitasatosporales</taxon>
        <taxon>Streptomycetaceae</taxon>
        <taxon>Actinacidiphila</taxon>
    </lineage>
</organism>
<dbReference type="InterPro" id="IPR039422">
    <property type="entry name" value="MarR/SlyA-like"/>
</dbReference>
<dbReference type="Proteomes" id="UP000199341">
    <property type="component" value="Unassembled WGS sequence"/>
</dbReference>
<accession>A0A1G9YG65</accession>
<evidence type="ECO:0000313" key="3">
    <source>
        <dbReference type="Proteomes" id="UP000199341"/>
    </source>
</evidence>
<dbReference type="GO" id="GO:0006950">
    <property type="term" value="P:response to stress"/>
    <property type="evidence" value="ECO:0007669"/>
    <property type="project" value="TreeGrafter"/>
</dbReference>
<evidence type="ECO:0000259" key="1">
    <source>
        <dbReference type="PROSITE" id="PS50995"/>
    </source>
</evidence>
<keyword evidence="2" id="KW-0238">DNA-binding</keyword>
<feature type="domain" description="HTH marR-type" evidence="1">
    <location>
        <begin position="1"/>
        <end position="148"/>
    </location>
</feature>
<keyword evidence="3" id="KW-1185">Reference proteome</keyword>
<dbReference type="GO" id="GO:0003700">
    <property type="term" value="F:DNA-binding transcription factor activity"/>
    <property type="evidence" value="ECO:0007669"/>
    <property type="project" value="InterPro"/>
</dbReference>
<dbReference type="AlphaFoldDB" id="A0A1G9YG65"/>
<dbReference type="Gene3D" id="1.10.10.10">
    <property type="entry name" value="Winged helix-like DNA-binding domain superfamily/Winged helix DNA-binding domain"/>
    <property type="match status" value="1"/>
</dbReference>
<dbReference type="STRING" id="310781.SAMN05216259_102528"/>
<dbReference type="GO" id="GO:0003677">
    <property type="term" value="F:DNA binding"/>
    <property type="evidence" value="ECO:0007669"/>
    <property type="project" value="UniProtKB-KW"/>
</dbReference>
<dbReference type="EMBL" id="FNIE01000002">
    <property type="protein sequence ID" value="SDN07473.1"/>
    <property type="molecule type" value="Genomic_DNA"/>
</dbReference>
<dbReference type="InterPro" id="IPR036390">
    <property type="entry name" value="WH_DNA-bd_sf"/>
</dbReference>
<dbReference type="PANTHER" id="PTHR33164:SF57">
    <property type="entry name" value="MARR-FAMILY TRANSCRIPTIONAL REGULATOR"/>
    <property type="match status" value="1"/>
</dbReference>
<gene>
    <name evidence="2" type="ORF">SAMN05216259_102528</name>
</gene>
<dbReference type="SUPFAM" id="SSF46785">
    <property type="entry name" value="Winged helix' DNA-binding domain"/>
    <property type="match status" value="1"/>
</dbReference>
<dbReference type="PANTHER" id="PTHR33164">
    <property type="entry name" value="TRANSCRIPTIONAL REGULATOR, MARR FAMILY"/>
    <property type="match status" value="1"/>
</dbReference>
<dbReference type="InterPro" id="IPR036388">
    <property type="entry name" value="WH-like_DNA-bd_sf"/>
</dbReference>
<dbReference type="RefSeq" id="WP_245771179.1">
    <property type="nucleotide sequence ID" value="NZ_FNIE01000002.1"/>
</dbReference>
<sequence>MAVDGAHGAEGGAPALDVIERQTAVLVRNFELLHRRSDAHEQLDRAEYLLLRVLAEHGPQDINSLAALLGLDPSTAGRQVSALTRQELVERTPAATDRRRCIVTPTSEGLRLMEAVRAARSERLAGLLDGWDEEELRLLGAMFTKYNRAVAEHFLTPPADLPVPAL</sequence>
<protein>
    <submittedName>
        <fullName evidence="2">DNA-binding transcriptional regulator, MarR family</fullName>
    </submittedName>
</protein>
<name>A0A1G9YG65_9ACTN</name>
<dbReference type="InterPro" id="IPR000835">
    <property type="entry name" value="HTH_MarR-typ"/>
</dbReference>
<reference evidence="2 3" key="1">
    <citation type="submission" date="2016-10" db="EMBL/GenBank/DDBJ databases">
        <authorList>
            <person name="de Groot N.N."/>
        </authorList>
    </citation>
    <scope>NUCLEOTIDE SEQUENCE [LARGE SCALE GENOMIC DNA]</scope>
    <source>
        <strain evidence="2 3">CGMCC 4.2022</strain>
    </source>
</reference>